<dbReference type="OMA" id="EFIYWIN"/>
<dbReference type="InterPro" id="IPR050934">
    <property type="entry name" value="ITIH"/>
</dbReference>
<dbReference type="InterPro" id="IPR002035">
    <property type="entry name" value="VWF_A"/>
</dbReference>
<dbReference type="InterPro" id="IPR010600">
    <property type="entry name" value="ITI_HC_C"/>
</dbReference>
<keyword evidence="5" id="KW-0732">Signal</keyword>
<keyword evidence="7" id="KW-0654">Proteoglycan</keyword>
<comment type="similarity">
    <text evidence="2">Belongs to the ITIH family.</text>
</comment>
<dbReference type="GO" id="GO:0030212">
    <property type="term" value="P:hyaluronan metabolic process"/>
    <property type="evidence" value="ECO:0007669"/>
    <property type="project" value="InterPro"/>
</dbReference>
<evidence type="ECO:0000313" key="14">
    <source>
        <dbReference type="Proteomes" id="UP000261620"/>
    </source>
</evidence>
<keyword evidence="6" id="KW-0722">Serine protease inhibitor</keyword>
<evidence type="ECO:0000313" key="13">
    <source>
        <dbReference type="Ensembl" id="ENSMMOP00000001670.1"/>
    </source>
</evidence>
<dbReference type="Proteomes" id="UP000261620">
    <property type="component" value="Unplaced"/>
</dbReference>
<dbReference type="Ensembl" id="ENSMMOT00000001700.1">
    <property type="protein sequence ID" value="ENSMMOP00000001670.1"/>
    <property type="gene ID" value="ENSMMOG00000001394.1"/>
</dbReference>
<dbReference type="SUPFAM" id="SSF53300">
    <property type="entry name" value="vWA-like"/>
    <property type="match status" value="1"/>
</dbReference>
<reference evidence="13" key="2">
    <citation type="submission" date="2025-09" db="UniProtKB">
        <authorList>
            <consortium name="Ensembl"/>
        </authorList>
    </citation>
    <scope>IDENTIFICATION</scope>
</reference>
<comment type="subcellular location">
    <subcellularLocation>
        <location evidence="1">Secreted</location>
    </subcellularLocation>
</comment>
<name>A0A3Q4ACH4_MOLML</name>
<accession>A0A3Q4ACH4</accession>
<dbReference type="Pfam" id="PF06668">
    <property type="entry name" value="ITI_HC_C"/>
    <property type="match status" value="1"/>
</dbReference>
<evidence type="ECO:0000259" key="12">
    <source>
        <dbReference type="PROSITE" id="PS51468"/>
    </source>
</evidence>
<dbReference type="InterPro" id="IPR013694">
    <property type="entry name" value="VIT"/>
</dbReference>
<keyword evidence="14" id="KW-1185">Reference proteome</keyword>
<dbReference type="GO" id="GO:0004867">
    <property type="term" value="F:serine-type endopeptidase inhibitor activity"/>
    <property type="evidence" value="ECO:0007669"/>
    <property type="project" value="UniProtKB-KW"/>
</dbReference>
<evidence type="ECO:0000256" key="7">
    <source>
        <dbReference type="ARBA" id="ARBA00022974"/>
    </source>
</evidence>
<evidence type="ECO:0000256" key="4">
    <source>
        <dbReference type="ARBA" id="ARBA00022690"/>
    </source>
</evidence>
<dbReference type="PANTHER" id="PTHR10338:SF115">
    <property type="entry name" value="INTER-ALPHA-TRYPSIN INHIBITOR HEAVY CHAIN H3"/>
    <property type="match status" value="1"/>
</dbReference>
<feature type="domain" description="VWFA" evidence="11">
    <location>
        <begin position="278"/>
        <end position="468"/>
    </location>
</feature>
<dbReference type="SMART" id="SM00327">
    <property type="entry name" value="VWA"/>
    <property type="match status" value="1"/>
</dbReference>
<organism evidence="13 14">
    <name type="scientific">Mola mola</name>
    <name type="common">Ocean sunfish</name>
    <name type="synonym">Tetraodon mola</name>
    <dbReference type="NCBI Taxonomy" id="94237"/>
    <lineage>
        <taxon>Eukaryota</taxon>
        <taxon>Metazoa</taxon>
        <taxon>Chordata</taxon>
        <taxon>Craniata</taxon>
        <taxon>Vertebrata</taxon>
        <taxon>Euteleostomi</taxon>
        <taxon>Actinopterygii</taxon>
        <taxon>Neopterygii</taxon>
        <taxon>Teleostei</taxon>
        <taxon>Neoteleostei</taxon>
        <taxon>Acanthomorphata</taxon>
        <taxon>Eupercaria</taxon>
        <taxon>Tetraodontiformes</taxon>
        <taxon>Molidae</taxon>
        <taxon>Mola</taxon>
    </lineage>
</organism>
<dbReference type="Gene3D" id="3.40.50.410">
    <property type="entry name" value="von Willebrand factor, type A domain"/>
    <property type="match status" value="1"/>
</dbReference>
<dbReference type="PANTHER" id="PTHR10338">
    <property type="entry name" value="INTER-ALPHA-TRYPSIN INHIBITOR HEAVY CHAIN FAMILY MEMBER"/>
    <property type="match status" value="1"/>
</dbReference>
<proteinExistence type="inferred from homology"/>
<keyword evidence="8" id="KW-0325">Glycoprotein</keyword>
<evidence type="ECO:0000256" key="8">
    <source>
        <dbReference type="ARBA" id="ARBA00023180"/>
    </source>
</evidence>
<sequence length="883" mass="99883">MRKNLGFLFHKVRWGKSKKGVTSARFMKRDHVSSEPVEVQSVKIDCIVTSRFAHTVMTSVALNQDHTSQEISFEVELPKTAFISNFSMDIEGNMYVGEVKEKEKAKEQYVKAVSHGQTAGLVQVSGRKMEKFAVSVNIAGKSKVTFVLTYEELLQRKLGQYEILTRVKPKQPVQEFKIETHIYEPQGISYVDAHATFLTNDLLPLVEKTYTEKKAHIVFSPTIDQQRKCPGCDGTLIDGDFIIKYDVNRAMSLGDIQIVNGYFVHFFAPPNLPRVPKNVVFVIDRSGSMSGTKMKQTREAMLEILKDLHEDDHFALIQFDHIVLMWKASLTQATKENVILGMDYVQTIQSSGYTNINDAIITAVRMLIRERSTKKLPEYSIDMIILLTDGMPNHGEPAERESRPFKIQENEYARAAIDGKMSLFCLGFGNDVDYGFLDKLCKENKGMARRIFEGSDATLQLQGFYNEVSSPLLLEVDLRYPDNAVDLLTTNHFNQLFNGSEIVVAGQLTGNDLDNFLVEVYGQGSKEVFNVQGLASFVDWNVVYPGEEYIFGDFTERLWAYLTIQQLLEKSKTGTQEERDNATAKALEMSLRYNFVTPLTSMVVTKPETEDSPMIADKLTEGYAFVPSTTQTPPTYFVDGDPHFMIELPERNDALCFNINDKPGTIFSLVRDPESGILVNGQIIGDKKIPPDGVINTYFYRFGIIHKTLGVKLEVSTEAISVFQDGKWVKLLWSDEASVKGTNMDLLLTKDRSLMVTLKDSVKFVILLHKVWEKHPYHRDYLGFYTLDTHLMSSTVHGLLGQFYHGIAYEVTDLRPGEAPEKPDATMFVKGQALNVTRGWQRDFRRDVKNGENVPCWFIHNNGTGLIDGDATDYIVSGIFKTI</sequence>
<dbReference type="STRING" id="94237.ENSMMOP00000001670"/>
<evidence type="ECO:0000259" key="11">
    <source>
        <dbReference type="PROSITE" id="PS50234"/>
    </source>
</evidence>
<dbReference type="FunFam" id="3.40.50.410:FF:000013">
    <property type="entry name" value="inter-alpha-trypsin inhibitor heavy chain H2"/>
    <property type="match status" value="1"/>
</dbReference>
<evidence type="ECO:0000256" key="2">
    <source>
        <dbReference type="ARBA" id="ARBA00010158"/>
    </source>
</evidence>
<evidence type="ECO:0000256" key="6">
    <source>
        <dbReference type="ARBA" id="ARBA00022900"/>
    </source>
</evidence>
<protein>
    <recommendedName>
        <fullName evidence="10">Inter-alpha-trypsin inhibitor heavy chain H3</fullName>
    </recommendedName>
</protein>
<dbReference type="Pfam" id="PF00092">
    <property type="entry name" value="VWA"/>
    <property type="match status" value="1"/>
</dbReference>
<evidence type="ECO:0000256" key="3">
    <source>
        <dbReference type="ARBA" id="ARBA00022525"/>
    </source>
</evidence>
<evidence type="ECO:0000256" key="10">
    <source>
        <dbReference type="ARBA" id="ARBA00039924"/>
    </source>
</evidence>
<dbReference type="Pfam" id="PF08487">
    <property type="entry name" value="VIT"/>
    <property type="match status" value="1"/>
</dbReference>
<dbReference type="PROSITE" id="PS50234">
    <property type="entry name" value="VWFA"/>
    <property type="match status" value="1"/>
</dbReference>
<feature type="domain" description="VIT" evidence="12">
    <location>
        <begin position="23"/>
        <end position="152"/>
    </location>
</feature>
<keyword evidence="4" id="KW-0646">Protease inhibitor</keyword>
<reference evidence="13" key="1">
    <citation type="submission" date="2025-08" db="UniProtKB">
        <authorList>
            <consortium name="Ensembl"/>
        </authorList>
    </citation>
    <scope>IDENTIFICATION</scope>
</reference>
<evidence type="ECO:0000256" key="5">
    <source>
        <dbReference type="ARBA" id="ARBA00022729"/>
    </source>
</evidence>
<dbReference type="InterPro" id="IPR036465">
    <property type="entry name" value="vWFA_dom_sf"/>
</dbReference>
<dbReference type="GO" id="GO:0005576">
    <property type="term" value="C:extracellular region"/>
    <property type="evidence" value="ECO:0007669"/>
    <property type="project" value="UniProtKB-SubCell"/>
</dbReference>
<dbReference type="SMART" id="SM00609">
    <property type="entry name" value="VIT"/>
    <property type="match status" value="1"/>
</dbReference>
<evidence type="ECO:0000256" key="1">
    <source>
        <dbReference type="ARBA" id="ARBA00004613"/>
    </source>
</evidence>
<dbReference type="PROSITE" id="PS51468">
    <property type="entry name" value="VIT"/>
    <property type="match status" value="1"/>
</dbReference>
<evidence type="ECO:0000256" key="9">
    <source>
        <dbReference type="ARBA" id="ARBA00037051"/>
    </source>
</evidence>
<dbReference type="AlphaFoldDB" id="A0A3Q4ACH4"/>
<comment type="function">
    <text evidence="9">May act as a carrier of hyaluronan in serum or as a binding protein between hyaluronan and other matrix protein, including those on cell surfaces in tissues to regulate the localization, synthesis and degradation of hyaluronan which are essential to cells undergoing biological processes.</text>
</comment>
<keyword evidence="3" id="KW-0964">Secreted</keyword>